<dbReference type="GeneID" id="17276558"/>
<reference evidence="2" key="2">
    <citation type="submission" date="2024-10" db="UniProtKB">
        <authorList>
            <consortium name="EnsemblProtists"/>
        </authorList>
    </citation>
    <scope>IDENTIFICATION</scope>
</reference>
<dbReference type="Proteomes" id="UP000013827">
    <property type="component" value="Unassembled WGS sequence"/>
</dbReference>
<dbReference type="RefSeq" id="XP_005783712.1">
    <property type="nucleotide sequence ID" value="XM_005783655.1"/>
</dbReference>
<dbReference type="InterPro" id="IPR045667">
    <property type="entry name" value="ORC3_N"/>
</dbReference>
<dbReference type="EnsemblProtists" id="EOD31283">
    <property type="protein sequence ID" value="EOD31283"/>
    <property type="gene ID" value="EMIHUDRAFT_253576"/>
</dbReference>
<dbReference type="PANTHER" id="PTHR12748:SF0">
    <property type="entry name" value="ORIGIN RECOGNITION COMPLEX SUBUNIT 3"/>
    <property type="match status" value="1"/>
</dbReference>
<name>A0A0D3K698_EMIH1</name>
<dbReference type="GO" id="GO:0003688">
    <property type="term" value="F:DNA replication origin binding"/>
    <property type="evidence" value="ECO:0007669"/>
    <property type="project" value="TreeGrafter"/>
</dbReference>
<feature type="domain" description="Origin recognition complex subunit 3 N-terminal" evidence="1">
    <location>
        <begin position="35"/>
        <end position="164"/>
    </location>
</feature>
<dbReference type="AlphaFoldDB" id="A0A0D3K698"/>
<dbReference type="InterPro" id="IPR020795">
    <property type="entry name" value="ORC3"/>
</dbReference>
<dbReference type="GO" id="GO:0005664">
    <property type="term" value="C:nuclear origin of replication recognition complex"/>
    <property type="evidence" value="ECO:0007669"/>
    <property type="project" value="InterPro"/>
</dbReference>
<dbReference type="GO" id="GO:0006270">
    <property type="term" value="P:DNA replication initiation"/>
    <property type="evidence" value="ECO:0007669"/>
    <property type="project" value="TreeGrafter"/>
</dbReference>
<reference evidence="3" key="1">
    <citation type="journal article" date="2013" name="Nature">
        <title>Pan genome of the phytoplankton Emiliania underpins its global distribution.</title>
        <authorList>
            <person name="Read B.A."/>
            <person name="Kegel J."/>
            <person name="Klute M.J."/>
            <person name="Kuo A."/>
            <person name="Lefebvre S.C."/>
            <person name="Maumus F."/>
            <person name="Mayer C."/>
            <person name="Miller J."/>
            <person name="Monier A."/>
            <person name="Salamov A."/>
            <person name="Young J."/>
            <person name="Aguilar M."/>
            <person name="Claverie J.M."/>
            <person name="Frickenhaus S."/>
            <person name="Gonzalez K."/>
            <person name="Herman E.K."/>
            <person name="Lin Y.C."/>
            <person name="Napier J."/>
            <person name="Ogata H."/>
            <person name="Sarno A.F."/>
            <person name="Shmutz J."/>
            <person name="Schroeder D."/>
            <person name="de Vargas C."/>
            <person name="Verret F."/>
            <person name="von Dassow P."/>
            <person name="Valentin K."/>
            <person name="Van de Peer Y."/>
            <person name="Wheeler G."/>
            <person name="Dacks J.B."/>
            <person name="Delwiche C.F."/>
            <person name="Dyhrman S.T."/>
            <person name="Glockner G."/>
            <person name="John U."/>
            <person name="Richards T."/>
            <person name="Worden A.Z."/>
            <person name="Zhang X."/>
            <person name="Grigoriev I.V."/>
            <person name="Allen A.E."/>
            <person name="Bidle K."/>
            <person name="Borodovsky M."/>
            <person name="Bowler C."/>
            <person name="Brownlee C."/>
            <person name="Cock J.M."/>
            <person name="Elias M."/>
            <person name="Gladyshev V.N."/>
            <person name="Groth M."/>
            <person name="Guda C."/>
            <person name="Hadaegh A."/>
            <person name="Iglesias-Rodriguez M.D."/>
            <person name="Jenkins J."/>
            <person name="Jones B.M."/>
            <person name="Lawson T."/>
            <person name="Leese F."/>
            <person name="Lindquist E."/>
            <person name="Lobanov A."/>
            <person name="Lomsadze A."/>
            <person name="Malik S.B."/>
            <person name="Marsh M.E."/>
            <person name="Mackinder L."/>
            <person name="Mock T."/>
            <person name="Mueller-Roeber B."/>
            <person name="Pagarete A."/>
            <person name="Parker M."/>
            <person name="Probert I."/>
            <person name="Quesneville H."/>
            <person name="Raines C."/>
            <person name="Rensing S.A."/>
            <person name="Riano-Pachon D.M."/>
            <person name="Richier S."/>
            <person name="Rokitta S."/>
            <person name="Shiraiwa Y."/>
            <person name="Soanes D.M."/>
            <person name="van der Giezen M."/>
            <person name="Wahlund T.M."/>
            <person name="Williams B."/>
            <person name="Wilson W."/>
            <person name="Wolfe G."/>
            <person name="Wurch L.L."/>
        </authorList>
    </citation>
    <scope>NUCLEOTIDE SEQUENCE</scope>
</reference>
<dbReference type="Pfam" id="PF07034">
    <property type="entry name" value="ORC3_N"/>
    <property type="match status" value="1"/>
</dbReference>
<dbReference type="GO" id="GO:0031261">
    <property type="term" value="C:DNA replication preinitiation complex"/>
    <property type="evidence" value="ECO:0007669"/>
    <property type="project" value="TreeGrafter"/>
</dbReference>
<sequence length="191" mass="20050">MSTLDSKYCAFTPSKQPVLPPGGFAPLDAAEGAGFAASRWAAHCAAASQLQAETDAALDALNLSAFREIGLFLQSGTRRLQLAWAGSARDAPPGGPRRLPPYTELPAAVVHTATADRSLQLRQLLRHVVTNVSPHVAVLRARECPNLTAAIRSLVSQLLGPNVNTAPACAFDLAVLAGWHADVAARRASGR</sequence>
<evidence type="ECO:0000313" key="3">
    <source>
        <dbReference type="Proteomes" id="UP000013827"/>
    </source>
</evidence>
<evidence type="ECO:0000313" key="2">
    <source>
        <dbReference type="EnsemblProtists" id="EOD31283"/>
    </source>
</evidence>
<protein>
    <recommendedName>
        <fullName evidence="1">Origin recognition complex subunit 3 N-terminal domain-containing protein</fullName>
    </recommendedName>
</protein>
<accession>A0A0D3K698</accession>
<organism evidence="2 3">
    <name type="scientific">Emiliania huxleyi (strain CCMP1516)</name>
    <dbReference type="NCBI Taxonomy" id="280463"/>
    <lineage>
        <taxon>Eukaryota</taxon>
        <taxon>Haptista</taxon>
        <taxon>Haptophyta</taxon>
        <taxon>Prymnesiophyceae</taxon>
        <taxon>Isochrysidales</taxon>
        <taxon>Noelaerhabdaceae</taxon>
        <taxon>Emiliania</taxon>
    </lineage>
</organism>
<dbReference type="PANTHER" id="PTHR12748">
    <property type="entry name" value="ORIGIN RECOGNITION COMPLEX SUBUNIT 3"/>
    <property type="match status" value="1"/>
</dbReference>
<evidence type="ECO:0000259" key="1">
    <source>
        <dbReference type="Pfam" id="PF07034"/>
    </source>
</evidence>
<dbReference type="GO" id="GO:0005656">
    <property type="term" value="C:nuclear pre-replicative complex"/>
    <property type="evidence" value="ECO:0007669"/>
    <property type="project" value="TreeGrafter"/>
</dbReference>
<keyword evidence="3" id="KW-1185">Reference proteome</keyword>
<dbReference type="KEGG" id="ehx:EMIHUDRAFT_253576"/>
<proteinExistence type="predicted"/>
<dbReference type="PaxDb" id="2903-EOD31283"/>
<dbReference type="HOGENOM" id="CLU_1424985_0_0_1"/>